<dbReference type="Pfam" id="PF00535">
    <property type="entry name" value="Glycos_transf_2"/>
    <property type="match status" value="1"/>
</dbReference>
<dbReference type="InterPro" id="IPR029044">
    <property type="entry name" value="Nucleotide-diphossugar_trans"/>
</dbReference>
<dbReference type="PANTHER" id="PTHR43630:SF2">
    <property type="entry name" value="GLYCOSYLTRANSFERASE"/>
    <property type="match status" value="1"/>
</dbReference>
<dbReference type="GO" id="GO:0016740">
    <property type="term" value="F:transferase activity"/>
    <property type="evidence" value="ECO:0007669"/>
    <property type="project" value="UniProtKB-KW"/>
</dbReference>
<dbReference type="OrthoDB" id="9815923at2"/>
<protein>
    <submittedName>
        <fullName evidence="3">Glycosyltransferase family 2 protein</fullName>
    </submittedName>
</protein>
<dbReference type="Proteomes" id="UP000305888">
    <property type="component" value="Chromosome"/>
</dbReference>
<dbReference type="AlphaFoldDB" id="A0A5B8FG61"/>
<dbReference type="PANTHER" id="PTHR43630">
    <property type="entry name" value="POLY-BETA-1,6-N-ACETYL-D-GLUCOSAMINE SYNTHASE"/>
    <property type="match status" value="1"/>
</dbReference>
<name>A0A5B8FG61_9RHOB</name>
<reference evidence="3 4" key="1">
    <citation type="submission" date="2019-06" db="EMBL/GenBank/DDBJ databases">
        <title>Genome sequence of Rhodobacteraceae bacterium D4M1.</title>
        <authorList>
            <person name="Cao J."/>
        </authorList>
    </citation>
    <scope>NUCLEOTIDE SEQUENCE [LARGE SCALE GENOMIC DNA]</scope>
    <source>
        <strain evidence="3 4">D4M1</strain>
    </source>
</reference>
<gene>
    <name evidence="3" type="ORF">FDP22_02875</name>
</gene>
<feature type="domain" description="Glycosyltransferase 2-like" evidence="2">
    <location>
        <begin position="13"/>
        <end position="130"/>
    </location>
</feature>
<proteinExistence type="inferred from homology"/>
<dbReference type="EMBL" id="CP040818">
    <property type="protein sequence ID" value="QDL90821.1"/>
    <property type="molecule type" value="Genomic_DNA"/>
</dbReference>
<accession>A0A5B8FG61</accession>
<dbReference type="SUPFAM" id="SSF53448">
    <property type="entry name" value="Nucleotide-diphospho-sugar transferases"/>
    <property type="match status" value="1"/>
</dbReference>
<evidence type="ECO:0000256" key="1">
    <source>
        <dbReference type="ARBA" id="ARBA00038494"/>
    </source>
</evidence>
<evidence type="ECO:0000259" key="2">
    <source>
        <dbReference type="Pfam" id="PF00535"/>
    </source>
</evidence>
<keyword evidence="4" id="KW-1185">Reference proteome</keyword>
<sequence>MVHSPAGKAPLSCYIRTLNEERRIADVVRAALRVADEVIVVDSGSTDRTLELAAAEGARIVHQPFLGQGFQKRVGEEAARHDWLLDLDADEVVPPALAAEISALFEAGAPEGPVYALPMIICPPDGPAWEGFSISWRNKLYDRRSLRMPEHKRYDQLELPQGVTPRRLANPIHHFAFRDVANLVAKMNGSSSRGAEGSRRKGRGVLALRILFGMPAYMFQHVVLRGRWRGGLYGVSIGTVLAWGRWLRDVKMYELHRREQWRRRTPPE</sequence>
<dbReference type="RefSeq" id="WP_138576373.1">
    <property type="nucleotide sequence ID" value="NZ_CP040818.1"/>
</dbReference>
<evidence type="ECO:0000313" key="4">
    <source>
        <dbReference type="Proteomes" id="UP000305888"/>
    </source>
</evidence>
<dbReference type="Gene3D" id="3.90.550.10">
    <property type="entry name" value="Spore Coat Polysaccharide Biosynthesis Protein SpsA, Chain A"/>
    <property type="match status" value="1"/>
</dbReference>
<evidence type="ECO:0000313" key="3">
    <source>
        <dbReference type="EMBL" id="QDL90821.1"/>
    </source>
</evidence>
<comment type="similarity">
    <text evidence="1">Belongs to the glycosyltransferase 2 family. WaaE/KdtX subfamily.</text>
</comment>
<organism evidence="3 4">
    <name type="scientific">Paroceanicella profunda</name>
    <dbReference type="NCBI Taxonomy" id="2579971"/>
    <lineage>
        <taxon>Bacteria</taxon>
        <taxon>Pseudomonadati</taxon>
        <taxon>Pseudomonadota</taxon>
        <taxon>Alphaproteobacteria</taxon>
        <taxon>Rhodobacterales</taxon>
        <taxon>Paracoccaceae</taxon>
        <taxon>Paroceanicella</taxon>
    </lineage>
</organism>
<keyword evidence="3" id="KW-0808">Transferase</keyword>
<dbReference type="KEGG" id="ppru:FDP22_02875"/>
<dbReference type="CDD" id="cd02511">
    <property type="entry name" value="Beta4Glucosyltransferase"/>
    <property type="match status" value="1"/>
</dbReference>
<dbReference type="InterPro" id="IPR001173">
    <property type="entry name" value="Glyco_trans_2-like"/>
</dbReference>